<evidence type="ECO:0000256" key="3">
    <source>
        <dbReference type="ARBA" id="ARBA00023125"/>
    </source>
</evidence>
<sequence length="281" mass="32221">MAKYFQIGDIAKIFNIPQSTLRYYDQIGLFTPNHTAPESNYRYYTMDQFVLLDTIMFLRKLGIPVRDIQKHMAMRNLDNTESLFQKQLEKIKHDIHSLEKAAKKLEQKITTMAVGKQLYGDQTLRFQAFPKRPISLIYTDPLVDIEASLDLYIRELGKTLPPTHPGFFSGDIGMLLKKESLSEETIDQSTYSGIFYLYDYEDENSATDTYLPEGNYACMTHTGSYDTILPTYKNLLNQIQRSGYEVTGDAIELALIDEMTVQDGQDFVTVIQIPVEVKSCP</sequence>
<dbReference type="SUPFAM" id="SSF46955">
    <property type="entry name" value="Putative DNA-binding domain"/>
    <property type="match status" value="1"/>
</dbReference>
<dbReference type="InterPro" id="IPR047057">
    <property type="entry name" value="MerR_fam"/>
</dbReference>
<evidence type="ECO:0000256" key="4">
    <source>
        <dbReference type="ARBA" id="ARBA00023163"/>
    </source>
</evidence>
<dbReference type="PROSITE" id="PS50937">
    <property type="entry name" value="HTH_MERR_2"/>
    <property type="match status" value="1"/>
</dbReference>
<dbReference type="GO" id="GO:0003677">
    <property type="term" value="F:DNA binding"/>
    <property type="evidence" value="ECO:0007669"/>
    <property type="project" value="UniProtKB-KW"/>
</dbReference>
<comment type="caution">
    <text evidence="6">The sequence shown here is derived from an EMBL/GenBank/DDBJ whole genome shotgun (WGS) entry which is preliminary data.</text>
</comment>
<dbReference type="SMART" id="SM00422">
    <property type="entry name" value="HTH_MERR"/>
    <property type="match status" value="1"/>
</dbReference>
<dbReference type="Pfam" id="PF06445">
    <property type="entry name" value="GyrI-like"/>
    <property type="match status" value="1"/>
</dbReference>
<gene>
    <name evidence="6" type="ORF">GCM10011391_23530</name>
</gene>
<dbReference type="PANTHER" id="PTHR30204">
    <property type="entry name" value="REDOX-CYCLING DRUG-SENSING TRANSCRIPTIONAL ACTIVATOR SOXR"/>
    <property type="match status" value="1"/>
</dbReference>
<dbReference type="PANTHER" id="PTHR30204:SF69">
    <property type="entry name" value="MERR-FAMILY TRANSCRIPTIONAL REGULATOR"/>
    <property type="match status" value="1"/>
</dbReference>
<dbReference type="Pfam" id="PF13411">
    <property type="entry name" value="MerR_1"/>
    <property type="match status" value="1"/>
</dbReference>
<evidence type="ECO:0000256" key="2">
    <source>
        <dbReference type="ARBA" id="ARBA00023015"/>
    </source>
</evidence>
<dbReference type="InterPro" id="IPR011256">
    <property type="entry name" value="Reg_factor_effector_dom_sf"/>
</dbReference>
<dbReference type="InterPro" id="IPR009061">
    <property type="entry name" value="DNA-bd_dom_put_sf"/>
</dbReference>
<dbReference type="GO" id="GO:0003700">
    <property type="term" value="F:DNA-binding transcription factor activity"/>
    <property type="evidence" value="ECO:0007669"/>
    <property type="project" value="InterPro"/>
</dbReference>
<dbReference type="Gene3D" id="3.20.80.10">
    <property type="entry name" value="Regulatory factor, effector binding domain"/>
    <property type="match status" value="1"/>
</dbReference>
<keyword evidence="7" id="KW-1185">Reference proteome</keyword>
<keyword evidence="4" id="KW-0804">Transcription</keyword>
<organism evidence="6 7">
    <name type="scientific">Pullulanibacillus camelliae</name>
    <dbReference type="NCBI Taxonomy" id="1707096"/>
    <lineage>
        <taxon>Bacteria</taxon>
        <taxon>Bacillati</taxon>
        <taxon>Bacillota</taxon>
        <taxon>Bacilli</taxon>
        <taxon>Bacillales</taxon>
        <taxon>Sporolactobacillaceae</taxon>
        <taxon>Pullulanibacillus</taxon>
    </lineage>
</organism>
<dbReference type="EMBL" id="BMIR01000010">
    <property type="protein sequence ID" value="GGE44034.1"/>
    <property type="molecule type" value="Genomic_DNA"/>
</dbReference>
<dbReference type="SUPFAM" id="SSF55136">
    <property type="entry name" value="Probable bacterial effector-binding domain"/>
    <property type="match status" value="1"/>
</dbReference>
<dbReference type="CDD" id="cd01107">
    <property type="entry name" value="HTH_BmrR"/>
    <property type="match status" value="1"/>
</dbReference>
<proteinExistence type="predicted"/>
<dbReference type="InterPro" id="IPR029442">
    <property type="entry name" value="GyrI-like"/>
</dbReference>
<evidence type="ECO:0000256" key="1">
    <source>
        <dbReference type="ARBA" id="ARBA00022491"/>
    </source>
</evidence>
<reference evidence="6" key="2">
    <citation type="submission" date="2020-09" db="EMBL/GenBank/DDBJ databases">
        <authorList>
            <person name="Sun Q."/>
            <person name="Zhou Y."/>
        </authorList>
    </citation>
    <scope>NUCLEOTIDE SEQUENCE</scope>
    <source>
        <strain evidence="6">CGMCC 1.15371</strain>
    </source>
</reference>
<keyword evidence="3" id="KW-0238">DNA-binding</keyword>
<feature type="domain" description="HTH merR-type" evidence="5">
    <location>
        <begin position="4"/>
        <end position="74"/>
    </location>
</feature>
<dbReference type="RefSeq" id="WP_188694026.1">
    <property type="nucleotide sequence ID" value="NZ_BMIR01000010.1"/>
</dbReference>
<protein>
    <submittedName>
        <fullName evidence="6">MerR family transcriptional regulator</fullName>
    </submittedName>
</protein>
<evidence type="ECO:0000313" key="7">
    <source>
        <dbReference type="Proteomes" id="UP000628775"/>
    </source>
</evidence>
<dbReference type="Proteomes" id="UP000628775">
    <property type="component" value="Unassembled WGS sequence"/>
</dbReference>
<dbReference type="AlphaFoldDB" id="A0A8J3DUX7"/>
<keyword evidence="1" id="KW-0678">Repressor</keyword>
<dbReference type="InterPro" id="IPR000551">
    <property type="entry name" value="MerR-type_HTH_dom"/>
</dbReference>
<evidence type="ECO:0000259" key="5">
    <source>
        <dbReference type="PROSITE" id="PS50937"/>
    </source>
</evidence>
<reference evidence="6" key="1">
    <citation type="journal article" date="2014" name="Int. J. Syst. Evol. Microbiol.">
        <title>Complete genome sequence of Corynebacterium casei LMG S-19264T (=DSM 44701T), isolated from a smear-ripened cheese.</title>
        <authorList>
            <consortium name="US DOE Joint Genome Institute (JGI-PGF)"/>
            <person name="Walter F."/>
            <person name="Albersmeier A."/>
            <person name="Kalinowski J."/>
            <person name="Ruckert C."/>
        </authorList>
    </citation>
    <scope>NUCLEOTIDE SEQUENCE</scope>
    <source>
        <strain evidence="6">CGMCC 1.15371</strain>
    </source>
</reference>
<evidence type="ECO:0000313" key="6">
    <source>
        <dbReference type="EMBL" id="GGE44034.1"/>
    </source>
</evidence>
<accession>A0A8J3DUX7</accession>
<dbReference type="Gene3D" id="1.10.1660.10">
    <property type="match status" value="1"/>
</dbReference>
<keyword evidence="2" id="KW-0805">Transcription regulation</keyword>
<name>A0A8J3DUX7_9BACL</name>